<dbReference type="EMBL" id="AWUY01000318">
    <property type="protein sequence ID" value="ERJ70959.1"/>
    <property type="molecule type" value="Genomic_DNA"/>
</dbReference>
<evidence type="ECO:0000313" key="1">
    <source>
        <dbReference type="EMBL" id="ERJ70959.1"/>
    </source>
</evidence>
<keyword evidence="2" id="KW-1185">Reference proteome</keyword>
<name>A0ABN0NNL0_9BACT</name>
<accession>A0ABN0NNL0</accession>
<reference evidence="1 2" key="1">
    <citation type="submission" date="2013-06" db="EMBL/GenBank/DDBJ databases">
        <authorList>
            <person name="Weinstock G."/>
            <person name="Sodergren E."/>
            <person name="Lobos E.A."/>
            <person name="Fulton L."/>
            <person name="Fulton R."/>
            <person name="Courtney L."/>
            <person name="Fronick C."/>
            <person name="O'Laughlin M."/>
            <person name="Godfrey J."/>
            <person name="Wilson R.M."/>
            <person name="Miner T."/>
            <person name="Farmer C."/>
            <person name="Delehaunty K."/>
            <person name="Cordes M."/>
            <person name="Minx P."/>
            <person name="Tomlinson C."/>
            <person name="Chen J."/>
            <person name="Wollam A."/>
            <person name="Pepin K.H."/>
            <person name="Bhonagiri V."/>
            <person name="Zhang X."/>
            <person name="Warren W."/>
            <person name="Mitreva M."/>
            <person name="Mardis E.R."/>
            <person name="Wilson R.K."/>
        </authorList>
    </citation>
    <scope>NUCLEOTIDE SEQUENCE [LARGE SCALE GENOMIC DNA]</scope>
    <source>
        <strain evidence="1 2">ATCC 29426</strain>
    </source>
</reference>
<evidence type="ECO:0000313" key="2">
    <source>
        <dbReference type="Proteomes" id="UP000016660"/>
    </source>
</evidence>
<organism evidence="1 2">
    <name type="scientific">Prevotella disiens JCM 6334 = ATCC 29426</name>
    <dbReference type="NCBI Taxonomy" id="1235811"/>
    <lineage>
        <taxon>Bacteria</taxon>
        <taxon>Pseudomonadati</taxon>
        <taxon>Bacteroidota</taxon>
        <taxon>Bacteroidia</taxon>
        <taxon>Bacteroidales</taxon>
        <taxon>Prevotellaceae</taxon>
        <taxon>Prevotella</taxon>
    </lineage>
</organism>
<protein>
    <submittedName>
        <fullName evidence="1">Uncharacterized protein</fullName>
    </submittedName>
</protein>
<sequence length="39" mass="4255">MRRNAMANGATNANIAKNVLLPVTPTKPIFLTLILKSFN</sequence>
<proteinExistence type="predicted"/>
<comment type="caution">
    <text evidence="1">The sequence shown here is derived from an EMBL/GenBank/DDBJ whole genome shotgun (WGS) entry which is preliminary data.</text>
</comment>
<gene>
    <name evidence="1" type="ORF">HMPREF0653_02676</name>
</gene>
<dbReference type="Proteomes" id="UP000016660">
    <property type="component" value="Unassembled WGS sequence"/>
</dbReference>